<keyword evidence="7" id="KW-1185">Reference proteome</keyword>
<dbReference type="Gramene" id="TVU46980">
    <property type="protein sequence ID" value="TVU46980"/>
    <property type="gene ID" value="EJB05_06554"/>
</dbReference>
<evidence type="ECO:0000313" key="6">
    <source>
        <dbReference type="EMBL" id="TVU46980.1"/>
    </source>
</evidence>
<reference evidence="6 7" key="1">
    <citation type="journal article" date="2019" name="Sci. Rep.">
        <title>A high-quality genome of Eragrostis curvula grass provides insights into Poaceae evolution and supports new strategies to enhance forage quality.</title>
        <authorList>
            <person name="Carballo J."/>
            <person name="Santos B.A.C.M."/>
            <person name="Zappacosta D."/>
            <person name="Garbus I."/>
            <person name="Selva J.P."/>
            <person name="Gallo C.A."/>
            <person name="Diaz A."/>
            <person name="Albertini E."/>
            <person name="Caccamo M."/>
            <person name="Echenique V."/>
        </authorList>
    </citation>
    <scope>NUCLEOTIDE SEQUENCE [LARGE SCALE GENOMIC DNA]</scope>
    <source>
        <strain evidence="7">cv. Victoria</strain>
        <tissue evidence="6">Leaf</tissue>
    </source>
</reference>
<dbReference type="OrthoDB" id="682478at2759"/>
<keyword evidence="5" id="KW-0408">Iron</keyword>
<dbReference type="AlphaFoldDB" id="A0A5J9WI03"/>
<dbReference type="GO" id="GO:0005506">
    <property type="term" value="F:iron ion binding"/>
    <property type="evidence" value="ECO:0007669"/>
    <property type="project" value="InterPro"/>
</dbReference>
<dbReference type="InterPro" id="IPR036396">
    <property type="entry name" value="Cyt_P450_sf"/>
</dbReference>
<evidence type="ECO:0000256" key="1">
    <source>
        <dbReference type="ARBA" id="ARBA00010617"/>
    </source>
</evidence>
<comment type="caution">
    <text evidence="6">The sequence shown here is derived from an EMBL/GenBank/DDBJ whole genome shotgun (WGS) entry which is preliminary data.</text>
</comment>
<dbReference type="PANTHER" id="PTHR47944">
    <property type="entry name" value="CYTOCHROME P450 98A9"/>
    <property type="match status" value="1"/>
</dbReference>
<dbReference type="PANTHER" id="PTHR47944:SF4">
    <property type="entry name" value="OS09G0441700 PROTEIN"/>
    <property type="match status" value="1"/>
</dbReference>
<comment type="similarity">
    <text evidence="1">Belongs to the cytochrome P450 family.</text>
</comment>
<dbReference type="SUPFAM" id="SSF48264">
    <property type="entry name" value="Cytochrome P450"/>
    <property type="match status" value="1"/>
</dbReference>
<keyword evidence="3" id="KW-0479">Metal-binding</keyword>
<organism evidence="6 7">
    <name type="scientific">Eragrostis curvula</name>
    <name type="common">weeping love grass</name>
    <dbReference type="NCBI Taxonomy" id="38414"/>
    <lineage>
        <taxon>Eukaryota</taxon>
        <taxon>Viridiplantae</taxon>
        <taxon>Streptophyta</taxon>
        <taxon>Embryophyta</taxon>
        <taxon>Tracheophyta</taxon>
        <taxon>Spermatophyta</taxon>
        <taxon>Magnoliopsida</taxon>
        <taxon>Liliopsida</taxon>
        <taxon>Poales</taxon>
        <taxon>Poaceae</taxon>
        <taxon>PACMAD clade</taxon>
        <taxon>Chloridoideae</taxon>
        <taxon>Eragrostideae</taxon>
        <taxon>Eragrostidinae</taxon>
        <taxon>Eragrostis</taxon>
    </lineage>
</organism>
<evidence type="ECO:0000256" key="4">
    <source>
        <dbReference type="ARBA" id="ARBA00023002"/>
    </source>
</evidence>
<proteinExistence type="inferred from homology"/>
<sequence length="207" mass="23015">MRETEGGRGMAELTAITGSRDVAECRDGLDHRASSDSPLHPLSSFTKIRLESMDVTIFDASLAAIIYKISPPPPNKWLRLDGACTMGFLTRRRAHTLILCRCSSKYTLPPGPRAWPLIGNLNLIGPLPHHSFHKLSARYDPLMSLRFGFVPVVVSSSVDAARLILQTKDTDLIARPRTAASKFTAAYNNSSILWSPYSDYWRQGCQR</sequence>
<name>A0A5J9WI03_9POAL</name>
<keyword evidence="4" id="KW-0560">Oxidoreductase</keyword>
<dbReference type="Pfam" id="PF00067">
    <property type="entry name" value="p450"/>
    <property type="match status" value="1"/>
</dbReference>
<evidence type="ECO:0000256" key="2">
    <source>
        <dbReference type="ARBA" id="ARBA00022617"/>
    </source>
</evidence>
<dbReference type="GO" id="GO:0020037">
    <property type="term" value="F:heme binding"/>
    <property type="evidence" value="ECO:0007669"/>
    <property type="project" value="InterPro"/>
</dbReference>
<accession>A0A5J9WI03</accession>
<dbReference type="InterPro" id="IPR001128">
    <property type="entry name" value="Cyt_P450"/>
</dbReference>
<dbReference type="Gene3D" id="1.10.630.10">
    <property type="entry name" value="Cytochrome P450"/>
    <property type="match status" value="1"/>
</dbReference>
<dbReference type="EMBL" id="RWGY01000004">
    <property type="protein sequence ID" value="TVU46980.1"/>
    <property type="molecule type" value="Genomic_DNA"/>
</dbReference>
<dbReference type="GO" id="GO:0016705">
    <property type="term" value="F:oxidoreductase activity, acting on paired donors, with incorporation or reduction of molecular oxygen"/>
    <property type="evidence" value="ECO:0007669"/>
    <property type="project" value="InterPro"/>
</dbReference>
<evidence type="ECO:0000313" key="7">
    <source>
        <dbReference type="Proteomes" id="UP000324897"/>
    </source>
</evidence>
<keyword evidence="2" id="KW-0349">Heme</keyword>
<dbReference type="GO" id="GO:0004497">
    <property type="term" value="F:monooxygenase activity"/>
    <property type="evidence" value="ECO:0007669"/>
    <property type="project" value="InterPro"/>
</dbReference>
<gene>
    <name evidence="6" type="ORF">EJB05_06554</name>
</gene>
<dbReference type="Proteomes" id="UP000324897">
    <property type="component" value="Chromosome 5"/>
</dbReference>
<evidence type="ECO:0000256" key="5">
    <source>
        <dbReference type="ARBA" id="ARBA00023004"/>
    </source>
</evidence>
<protein>
    <submittedName>
        <fullName evidence="6">Uncharacterized protein</fullName>
    </submittedName>
</protein>
<evidence type="ECO:0000256" key="3">
    <source>
        <dbReference type="ARBA" id="ARBA00022723"/>
    </source>
</evidence>
<feature type="non-terminal residue" evidence="6">
    <location>
        <position position="1"/>
    </location>
</feature>